<gene>
    <name evidence="1" type="ORF">EDB81DRAFT_790781</name>
</gene>
<comment type="caution">
    <text evidence="1">The sequence shown here is derived from an EMBL/GenBank/DDBJ whole genome shotgun (WGS) entry which is preliminary data.</text>
</comment>
<accession>A0A9P9JB79</accession>
<organism evidence="1 2">
    <name type="scientific">Dactylonectria macrodidyma</name>
    <dbReference type="NCBI Taxonomy" id="307937"/>
    <lineage>
        <taxon>Eukaryota</taxon>
        <taxon>Fungi</taxon>
        <taxon>Dikarya</taxon>
        <taxon>Ascomycota</taxon>
        <taxon>Pezizomycotina</taxon>
        <taxon>Sordariomycetes</taxon>
        <taxon>Hypocreomycetidae</taxon>
        <taxon>Hypocreales</taxon>
        <taxon>Nectriaceae</taxon>
        <taxon>Dactylonectria</taxon>
    </lineage>
</organism>
<dbReference type="EMBL" id="JAGMUV010000006">
    <property type="protein sequence ID" value="KAH7153190.1"/>
    <property type="molecule type" value="Genomic_DNA"/>
</dbReference>
<protein>
    <submittedName>
        <fullName evidence="1">Uncharacterized protein</fullName>
    </submittedName>
</protein>
<sequence>MWAQAVAVLTAGPVTWTRSCAAGWRWRALHRRCSYPCPTRIVSYDVRLAGWHLRAFCAVSIWSRLKPSRLCSECKGYRSATALDLVLV</sequence>
<name>A0A9P9JB79_9HYPO</name>
<reference evidence="1" key="1">
    <citation type="journal article" date="2021" name="Nat. Commun.">
        <title>Genetic determinants of endophytism in the Arabidopsis root mycobiome.</title>
        <authorList>
            <person name="Mesny F."/>
            <person name="Miyauchi S."/>
            <person name="Thiergart T."/>
            <person name="Pickel B."/>
            <person name="Atanasova L."/>
            <person name="Karlsson M."/>
            <person name="Huettel B."/>
            <person name="Barry K.W."/>
            <person name="Haridas S."/>
            <person name="Chen C."/>
            <person name="Bauer D."/>
            <person name="Andreopoulos W."/>
            <person name="Pangilinan J."/>
            <person name="LaButti K."/>
            <person name="Riley R."/>
            <person name="Lipzen A."/>
            <person name="Clum A."/>
            <person name="Drula E."/>
            <person name="Henrissat B."/>
            <person name="Kohler A."/>
            <person name="Grigoriev I.V."/>
            <person name="Martin F.M."/>
            <person name="Hacquard S."/>
        </authorList>
    </citation>
    <scope>NUCLEOTIDE SEQUENCE</scope>
    <source>
        <strain evidence="1">MPI-CAGE-AT-0147</strain>
    </source>
</reference>
<evidence type="ECO:0000313" key="2">
    <source>
        <dbReference type="Proteomes" id="UP000738349"/>
    </source>
</evidence>
<dbReference type="AlphaFoldDB" id="A0A9P9JB79"/>
<proteinExistence type="predicted"/>
<keyword evidence="2" id="KW-1185">Reference proteome</keyword>
<evidence type="ECO:0000313" key="1">
    <source>
        <dbReference type="EMBL" id="KAH7153190.1"/>
    </source>
</evidence>
<dbReference type="Proteomes" id="UP000738349">
    <property type="component" value="Unassembled WGS sequence"/>
</dbReference>